<sequence length="126" mass="14013">MKPNRSEPDSPTPALSIVDQPNNNPELHKLRSLLSQSHVIISDEGANIMVQDEFVDTQYYKELNSIDKQHHMTGTGFIRVEKEAGSDKDRFDIQLLGIHGGSNGIVQSGFRSNPATNDWIPKTDLA</sequence>
<dbReference type="PANTHER" id="PTHR34686">
    <property type="entry name" value="MATERNAL EFFECT EMBRYO ARREST PROTEIN"/>
    <property type="match status" value="1"/>
</dbReference>
<keyword evidence="3" id="KW-1185">Reference proteome</keyword>
<evidence type="ECO:0000313" key="2">
    <source>
        <dbReference type="EMBL" id="KAK9949052.1"/>
    </source>
</evidence>
<evidence type="ECO:0000313" key="3">
    <source>
        <dbReference type="Proteomes" id="UP001457282"/>
    </source>
</evidence>
<reference evidence="2 3" key="1">
    <citation type="journal article" date="2023" name="G3 (Bethesda)">
        <title>A chromosome-length genome assembly and annotation of blackberry (Rubus argutus, cv. 'Hillquist').</title>
        <authorList>
            <person name="Bruna T."/>
            <person name="Aryal R."/>
            <person name="Dudchenko O."/>
            <person name="Sargent D.J."/>
            <person name="Mead D."/>
            <person name="Buti M."/>
            <person name="Cavallini A."/>
            <person name="Hytonen T."/>
            <person name="Andres J."/>
            <person name="Pham M."/>
            <person name="Weisz D."/>
            <person name="Mascagni F."/>
            <person name="Usai G."/>
            <person name="Natali L."/>
            <person name="Bassil N."/>
            <person name="Fernandez G.E."/>
            <person name="Lomsadze A."/>
            <person name="Armour M."/>
            <person name="Olukolu B."/>
            <person name="Poorten T."/>
            <person name="Britton C."/>
            <person name="Davik J."/>
            <person name="Ashrafi H."/>
            <person name="Aiden E.L."/>
            <person name="Borodovsky M."/>
            <person name="Worthington M."/>
        </authorList>
    </citation>
    <scope>NUCLEOTIDE SEQUENCE [LARGE SCALE GENOMIC DNA]</scope>
    <source>
        <strain evidence="2">PI 553951</strain>
    </source>
</reference>
<proteinExistence type="predicted"/>
<gene>
    <name evidence="2" type="ORF">M0R45_004598</name>
</gene>
<comment type="caution">
    <text evidence="2">The sequence shown here is derived from an EMBL/GenBank/DDBJ whole genome shotgun (WGS) entry which is preliminary data.</text>
</comment>
<protein>
    <submittedName>
        <fullName evidence="2">Uncharacterized protein</fullName>
    </submittedName>
</protein>
<dbReference type="EMBL" id="JBEDUW010000001">
    <property type="protein sequence ID" value="KAK9949052.1"/>
    <property type="molecule type" value="Genomic_DNA"/>
</dbReference>
<dbReference type="PANTHER" id="PTHR34686:SF1">
    <property type="entry name" value="MATERNAL EFFECT EMBRYO ARREST 59"/>
    <property type="match status" value="1"/>
</dbReference>
<dbReference type="AlphaFoldDB" id="A0AAW1YK76"/>
<name>A0AAW1YK76_RUBAR</name>
<evidence type="ECO:0000256" key="1">
    <source>
        <dbReference type="SAM" id="MobiDB-lite"/>
    </source>
</evidence>
<feature type="region of interest" description="Disordered" evidence="1">
    <location>
        <begin position="1"/>
        <end position="23"/>
    </location>
</feature>
<organism evidence="2 3">
    <name type="scientific">Rubus argutus</name>
    <name type="common">Southern blackberry</name>
    <dbReference type="NCBI Taxonomy" id="59490"/>
    <lineage>
        <taxon>Eukaryota</taxon>
        <taxon>Viridiplantae</taxon>
        <taxon>Streptophyta</taxon>
        <taxon>Embryophyta</taxon>
        <taxon>Tracheophyta</taxon>
        <taxon>Spermatophyta</taxon>
        <taxon>Magnoliopsida</taxon>
        <taxon>eudicotyledons</taxon>
        <taxon>Gunneridae</taxon>
        <taxon>Pentapetalae</taxon>
        <taxon>rosids</taxon>
        <taxon>fabids</taxon>
        <taxon>Rosales</taxon>
        <taxon>Rosaceae</taxon>
        <taxon>Rosoideae</taxon>
        <taxon>Rosoideae incertae sedis</taxon>
        <taxon>Rubus</taxon>
    </lineage>
</organism>
<accession>A0AAW1YK76</accession>
<dbReference type="Proteomes" id="UP001457282">
    <property type="component" value="Unassembled WGS sequence"/>
</dbReference>